<dbReference type="Gene3D" id="3.55.50.30">
    <property type="match status" value="1"/>
</dbReference>
<evidence type="ECO:0000256" key="1">
    <source>
        <dbReference type="SAM" id="Phobius"/>
    </source>
</evidence>
<keyword evidence="1" id="KW-0472">Membrane</keyword>
<dbReference type="InterPro" id="IPR032508">
    <property type="entry name" value="FecR_C"/>
</dbReference>
<comment type="caution">
    <text evidence="4">The sequence shown here is derived from an EMBL/GenBank/DDBJ whole genome shotgun (WGS) entry which is preliminary data.</text>
</comment>
<dbReference type="GO" id="GO:0016989">
    <property type="term" value="F:sigma factor antagonist activity"/>
    <property type="evidence" value="ECO:0007669"/>
    <property type="project" value="TreeGrafter"/>
</dbReference>
<dbReference type="PIRSF" id="PIRSF018266">
    <property type="entry name" value="FecR"/>
    <property type="match status" value="1"/>
</dbReference>
<dbReference type="AlphaFoldDB" id="A0A2S7T477"/>
<dbReference type="EMBL" id="MQVX01000001">
    <property type="protein sequence ID" value="PQJ14464.1"/>
    <property type="molecule type" value="Genomic_DNA"/>
</dbReference>
<evidence type="ECO:0000313" key="5">
    <source>
        <dbReference type="Proteomes" id="UP000239366"/>
    </source>
</evidence>
<organism evidence="4 5">
    <name type="scientific">Aureicoccus marinus</name>
    <dbReference type="NCBI Taxonomy" id="754435"/>
    <lineage>
        <taxon>Bacteria</taxon>
        <taxon>Pseudomonadati</taxon>
        <taxon>Bacteroidota</taxon>
        <taxon>Flavobacteriia</taxon>
        <taxon>Flavobacteriales</taxon>
        <taxon>Flavobacteriaceae</taxon>
        <taxon>Aureicoccus</taxon>
    </lineage>
</organism>
<protein>
    <submittedName>
        <fullName evidence="4">Uncharacterized protein</fullName>
    </submittedName>
</protein>
<feature type="domain" description="Protein FecR C-terminal" evidence="3">
    <location>
        <begin position="242"/>
        <end position="306"/>
    </location>
</feature>
<evidence type="ECO:0000259" key="3">
    <source>
        <dbReference type="Pfam" id="PF16344"/>
    </source>
</evidence>
<dbReference type="PANTHER" id="PTHR30273:SF2">
    <property type="entry name" value="PROTEIN FECR"/>
    <property type="match status" value="1"/>
</dbReference>
<dbReference type="OrthoDB" id="1097347at2"/>
<accession>A0A2S7T477</accession>
<dbReference type="InterPro" id="IPR006860">
    <property type="entry name" value="FecR"/>
</dbReference>
<keyword evidence="5" id="KW-1185">Reference proteome</keyword>
<keyword evidence="1" id="KW-1133">Transmembrane helix</keyword>
<evidence type="ECO:0000259" key="2">
    <source>
        <dbReference type="Pfam" id="PF04773"/>
    </source>
</evidence>
<evidence type="ECO:0000313" key="4">
    <source>
        <dbReference type="EMBL" id="PQJ14464.1"/>
    </source>
</evidence>
<proteinExistence type="predicted"/>
<dbReference type="RefSeq" id="WP_105000095.1">
    <property type="nucleotide sequence ID" value="NZ_MQVX01000001.1"/>
</dbReference>
<reference evidence="5" key="1">
    <citation type="submission" date="2016-11" db="EMBL/GenBank/DDBJ databases">
        <title>Trade-off between light-utilization and light-protection in marine flavobacteria.</title>
        <authorList>
            <person name="Kumagai Y."/>
            <person name="Yoshizawa S."/>
            <person name="Kogure K."/>
        </authorList>
    </citation>
    <scope>NUCLEOTIDE SEQUENCE [LARGE SCALE GENOMIC DNA]</scope>
    <source>
        <strain evidence="5">SG-18</strain>
    </source>
</reference>
<dbReference type="Gene3D" id="2.60.120.1440">
    <property type="match status" value="1"/>
</dbReference>
<keyword evidence="1" id="KW-0812">Transmembrane</keyword>
<sequence>MEDNHLAKWLNGELSEEEQKAFVASADYALYKRIAEESTLLRAPEFEAEEVWNKLQEVKNEATDEQPVIEMDSTPVHWMEPFRPFLKIAAIIVVMLGISYVYLNSQATSFTSEVAQQLNLNLPDQSEVVLNAKSTLSYEQGEWEENRRLELEGEAYFKVAKGSKFTVETSLGAIAVLGTEFNVRQRKGLLEVSCFEGKVQVQQGLKKLVLIPGEAVQILDGNWEEQKVSEGAVPSWMSKESSFNSVPLKIVLNELQRQFDVDVDQDGVDLNTLFSGSFSNTDLNLALESISIPTQLRYTRDGKKVLFYATNTP</sequence>
<feature type="domain" description="FecR protein" evidence="2">
    <location>
        <begin position="112"/>
        <end position="200"/>
    </location>
</feature>
<dbReference type="Proteomes" id="UP000239366">
    <property type="component" value="Unassembled WGS sequence"/>
</dbReference>
<gene>
    <name evidence="4" type="ORF">BST99_00695</name>
</gene>
<name>A0A2S7T477_9FLAO</name>
<dbReference type="Pfam" id="PF16344">
    <property type="entry name" value="FecR_C"/>
    <property type="match status" value="1"/>
</dbReference>
<dbReference type="Pfam" id="PF04773">
    <property type="entry name" value="FecR"/>
    <property type="match status" value="1"/>
</dbReference>
<dbReference type="InterPro" id="IPR012373">
    <property type="entry name" value="Ferrdict_sens_TM"/>
</dbReference>
<feature type="transmembrane region" description="Helical" evidence="1">
    <location>
        <begin position="85"/>
        <end position="103"/>
    </location>
</feature>
<dbReference type="PANTHER" id="PTHR30273">
    <property type="entry name" value="PERIPLASMIC SIGNAL SENSOR AND SIGMA FACTOR ACTIVATOR FECR-RELATED"/>
    <property type="match status" value="1"/>
</dbReference>